<keyword evidence="2" id="KW-1185">Reference proteome</keyword>
<name>A0A562V2X1_9ACTN</name>
<accession>A0A562V2X1</accession>
<dbReference type="Proteomes" id="UP000321617">
    <property type="component" value="Unassembled WGS sequence"/>
</dbReference>
<dbReference type="EMBL" id="VLLL01000006">
    <property type="protein sequence ID" value="TWJ12205.1"/>
    <property type="molecule type" value="Genomic_DNA"/>
</dbReference>
<organism evidence="1 2">
    <name type="scientific">Stackebrandtia albiflava</name>
    <dbReference type="NCBI Taxonomy" id="406432"/>
    <lineage>
        <taxon>Bacteria</taxon>
        <taxon>Bacillati</taxon>
        <taxon>Actinomycetota</taxon>
        <taxon>Actinomycetes</taxon>
        <taxon>Glycomycetales</taxon>
        <taxon>Glycomycetaceae</taxon>
        <taxon>Stackebrandtia</taxon>
    </lineage>
</organism>
<comment type="caution">
    <text evidence="1">The sequence shown here is derived from an EMBL/GenBank/DDBJ whole genome shotgun (WGS) entry which is preliminary data.</text>
</comment>
<proteinExistence type="predicted"/>
<dbReference type="OrthoDB" id="9860235at2"/>
<reference evidence="1 2" key="1">
    <citation type="journal article" date="2013" name="Stand. Genomic Sci.">
        <title>Genomic Encyclopedia of Type Strains, Phase I: The one thousand microbial genomes (KMG-I) project.</title>
        <authorList>
            <person name="Kyrpides N.C."/>
            <person name="Woyke T."/>
            <person name="Eisen J.A."/>
            <person name="Garrity G."/>
            <person name="Lilburn T.G."/>
            <person name="Beck B.J."/>
            <person name="Whitman W.B."/>
            <person name="Hugenholtz P."/>
            <person name="Klenk H.P."/>
        </authorList>
    </citation>
    <scope>NUCLEOTIDE SEQUENCE [LARGE SCALE GENOMIC DNA]</scope>
    <source>
        <strain evidence="1 2">DSM 45044</strain>
    </source>
</reference>
<dbReference type="RefSeq" id="WP_147139136.1">
    <property type="nucleotide sequence ID" value="NZ_BAABIJ010000002.1"/>
</dbReference>
<evidence type="ECO:0000313" key="1">
    <source>
        <dbReference type="EMBL" id="TWJ12205.1"/>
    </source>
</evidence>
<gene>
    <name evidence="1" type="ORF">LX16_2960</name>
</gene>
<evidence type="ECO:0000313" key="2">
    <source>
        <dbReference type="Proteomes" id="UP000321617"/>
    </source>
</evidence>
<sequence>MSGPEYDRVTTDPVVEAELIARLRAGAPPEEVVAHAFGHGLRPRDWTEGDPMPGLDLVWPHDSEDEILMWHPPV</sequence>
<dbReference type="AlphaFoldDB" id="A0A562V2X1"/>
<protein>
    <submittedName>
        <fullName evidence="1">Uncharacterized protein</fullName>
    </submittedName>
</protein>